<dbReference type="AlphaFoldDB" id="A0A1S3UJ02"/>
<dbReference type="OrthoDB" id="735591at2759"/>
<keyword evidence="2" id="KW-1185">Reference proteome</keyword>
<dbReference type="InterPro" id="IPR014710">
    <property type="entry name" value="RmlC-like_jellyroll"/>
</dbReference>
<dbReference type="SUPFAM" id="SSF51182">
    <property type="entry name" value="RmlC-like cupins"/>
    <property type="match status" value="1"/>
</dbReference>
<dbReference type="Pfam" id="PF00190">
    <property type="entry name" value="Cupin_1"/>
    <property type="match status" value="2"/>
</dbReference>
<dbReference type="PANTHER" id="PTHR31189:SF45">
    <property type="entry name" value="OS09G0552500 PROTEIN"/>
    <property type="match status" value="1"/>
</dbReference>
<reference evidence="3" key="2">
    <citation type="submission" date="2025-08" db="UniProtKB">
        <authorList>
            <consortium name="RefSeq"/>
        </authorList>
    </citation>
    <scope>IDENTIFICATION</scope>
    <source>
        <tissue evidence="3">Leaf</tissue>
    </source>
</reference>
<dbReference type="KEGG" id="vra:106765782"/>
<dbReference type="InterPro" id="IPR011051">
    <property type="entry name" value="RmlC_Cupin_sf"/>
</dbReference>
<proteinExistence type="predicted"/>
<evidence type="ECO:0000259" key="1">
    <source>
        <dbReference type="SMART" id="SM00835"/>
    </source>
</evidence>
<dbReference type="InterPro" id="IPR006045">
    <property type="entry name" value="Cupin_1"/>
</dbReference>
<dbReference type="Proteomes" id="UP000087766">
    <property type="component" value="Chromosome 7"/>
</dbReference>
<gene>
    <name evidence="3" type="primary">LOC106765782</name>
</gene>
<dbReference type="Gene3D" id="2.60.120.10">
    <property type="entry name" value="Jelly Rolls"/>
    <property type="match status" value="2"/>
</dbReference>
<dbReference type="RefSeq" id="XP_014506003.1">
    <property type="nucleotide sequence ID" value="XM_014650517.2"/>
</dbReference>
<dbReference type="CDD" id="cd02243">
    <property type="entry name" value="cupin_11S_legumin_C"/>
    <property type="match status" value="1"/>
</dbReference>
<feature type="domain" description="Cupin type-1" evidence="1">
    <location>
        <begin position="212"/>
        <end position="361"/>
    </location>
</feature>
<dbReference type="InterPro" id="IPR050253">
    <property type="entry name" value="Seed_Storage-Functional"/>
</dbReference>
<organism evidence="2 3">
    <name type="scientific">Vigna radiata var. radiata</name>
    <name type="common">Mung bean</name>
    <name type="synonym">Phaseolus aureus</name>
    <dbReference type="NCBI Taxonomy" id="3916"/>
    <lineage>
        <taxon>Eukaryota</taxon>
        <taxon>Viridiplantae</taxon>
        <taxon>Streptophyta</taxon>
        <taxon>Embryophyta</taxon>
        <taxon>Tracheophyta</taxon>
        <taxon>Spermatophyta</taxon>
        <taxon>Magnoliopsida</taxon>
        <taxon>eudicotyledons</taxon>
        <taxon>Gunneridae</taxon>
        <taxon>Pentapetalae</taxon>
        <taxon>rosids</taxon>
        <taxon>fabids</taxon>
        <taxon>Fabales</taxon>
        <taxon>Fabaceae</taxon>
        <taxon>Papilionoideae</taxon>
        <taxon>50 kb inversion clade</taxon>
        <taxon>NPAAA clade</taxon>
        <taxon>indigoferoid/millettioid clade</taxon>
        <taxon>Phaseoleae</taxon>
        <taxon>Vigna</taxon>
    </lineage>
</organism>
<protein>
    <submittedName>
        <fullName evidence="3">Legumin B</fullName>
    </submittedName>
</protein>
<dbReference type="SMART" id="SM00835">
    <property type="entry name" value="Cupin_1"/>
    <property type="match status" value="2"/>
</dbReference>
<accession>A0A1S3UJ02</accession>
<evidence type="ECO:0000313" key="3">
    <source>
        <dbReference type="RefSeq" id="XP_014506003.1"/>
    </source>
</evidence>
<evidence type="ECO:0000313" key="2">
    <source>
        <dbReference type="Proteomes" id="UP000087766"/>
    </source>
</evidence>
<name>A0A1S3UJ02_VIGRR</name>
<feature type="domain" description="Cupin type-1" evidence="1">
    <location>
        <begin position="23"/>
        <end position="179"/>
    </location>
</feature>
<dbReference type="CDD" id="cd02242">
    <property type="entry name" value="cupin_11S_legumin_N"/>
    <property type="match status" value="1"/>
</dbReference>
<dbReference type="GeneID" id="106765782"/>
<dbReference type="PANTHER" id="PTHR31189">
    <property type="entry name" value="OS03G0336100 PROTEIN-RELATED"/>
    <property type="match status" value="1"/>
</dbReference>
<sequence length="378" mass="41232">MHLNHLVPHFFRQKLYSFERMAIDLTPKKAEALFEGDGGGYYTWTTSQVPLLAKEYLGAGRLLLQPRGFALPHYADSSKLGYVIQGSDGVAGMVLPNSKEEVVVKLEKGDVIAVPVGAVSWWFNDGDTDLVIVFLGETSKALIPGQFTYFFLTGAIGVIGGFSTDLTSKVYGLDKNEVEKLTRSQTGVLIIKLDKTQPVPKPQLHNTKKLVYNIDGAEPENAVEKAGLVKTLTEKDFGSIEDVGLSLIRVKLEPNAIKAPSYPVSPTVELIYIARGSGKIEIVDFNGKSVLNTQVEAGDLVVVPQFFVVAEIAGEEGLESYSIVTTTKPLFEELAGKTSIWSIFSSTLQQVALNVDSDFQKLFISKIKESTNLIPPST</sequence>
<reference evidence="2" key="1">
    <citation type="journal article" date="2014" name="Nat. Commun.">
        <title>Genome sequence of mungbean and insights into evolution within Vigna species.</title>
        <authorList>
            <person name="Kang Y.J."/>
            <person name="Kim S.K."/>
            <person name="Kim M.Y."/>
            <person name="Lestari P."/>
            <person name="Kim K.H."/>
            <person name="Ha B.K."/>
            <person name="Jun T.H."/>
            <person name="Hwang W.J."/>
            <person name="Lee T."/>
            <person name="Lee J."/>
            <person name="Shim S."/>
            <person name="Yoon M.Y."/>
            <person name="Jang Y.E."/>
            <person name="Han K.S."/>
            <person name="Taeprayoon P."/>
            <person name="Yoon N."/>
            <person name="Somta P."/>
            <person name="Tanya P."/>
            <person name="Kim K.S."/>
            <person name="Gwag J.G."/>
            <person name="Moon J.K."/>
            <person name="Lee Y.H."/>
            <person name="Park B.S."/>
            <person name="Bombarely A."/>
            <person name="Doyle J.J."/>
            <person name="Jackson S.A."/>
            <person name="Schafleitner R."/>
            <person name="Srinives P."/>
            <person name="Varshney R.K."/>
            <person name="Lee S.H."/>
        </authorList>
    </citation>
    <scope>NUCLEOTIDE SEQUENCE [LARGE SCALE GENOMIC DNA]</scope>
    <source>
        <strain evidence="2">cv. VC1973A</strain>
    </source>
</reference>
<dbReference type="STRING" id="3916.A0A1S3UJ02"/>